<comment type="caution">
    <text evidence="6">Lacks conserved residue(s) required for the propagation of feature annotation.</text>
</comment>
<dbReference type="InterPro" id="IPR045051">
    <property type="entry name" value="SBT"/>
</dbReference>
<evidence type="ECO:0000313" key="9">
    <source>
        <dbReference type="Proteomes" id="UP001141806"/>
    </source>
</evidence>
<keyword evidence="9" id="KW-1185">Reference proteome</keyword>
<dbReference type="AlphaFoldDB" id="A0A9Q0HFZ6"/>
<evidence type="ECO:0000256" key="3">
    <source>
        <dbReference type="ARBA" id="ARBA00022729"/>
    </source>
</evidence>
<evidence type="ECO:0000256" key="4">
    <source>
        <dbReference type="ARBA" id="ARBA00022801"/>
    </source>
</evidence>
<dbReference type="Gene3D" id="3.40.50.200">
    <property type="entry name" value="Peptidase S8/S53 domain"/>
    <property type="match status" value="1"/>
</dbReference>
<evidence type="ECO:0000259" key="7">
    <source>
        <dbReference type="Pfam" id="PF00082"/>
    </source>
</evidence>
<evidence type="ECO:0000256" key="1">
    <source>
        <dbReference type="ARBA" id="ARBA00011073"/>
    </source>
</evidence>
<keyword evidence="3" id="KW-0732">Signal</keyword>
<evidence type="ECO:0000313" key="8">
    <source>
        <dbReference type="EMBL" id="KAJ4962844.1"/>
    </source>
</evidence>
<dbReference type="GO" id="GO:0006508">
    <property type="term" value="P:proteolysis"/>
    <property type="evidence" value="ECO:0007669"/>
    <property type="project" value="UniProtKB-KW"/>
</dbReference>
<dbReference type="Proteomes" id="UP001141806">
    <property type="component" value="Unassembled WGS sequence"/>
</dbReference>
<feature type="domain" description="Peptidase S8/S53" evidence="7">
    <location>
        <begin position="26"/>
        <end position="351"/>
    </location>
</feature>
<keyword evidence="4" id="KW-0378">Hydrolase</keyword>
<dbReference type="Pfam" id="PF00082">
    <property type="entry name" value="Peptidase_S8"/>
    <property type="match status" value="1"/>
</dbReference>
<dbReference type="EMBL" id="JAMYWD010000008">
    <property type="protein sequence ID" value="KAJ4962844.1"/>
    <property type="molecule type" value="Genomic_DNA"/>
</dbReference>
<evidence type="ECO:0000256" key="5">
    <source>
        <dbReference type="ARBA" id="ARBA00022825"/>
    </source>
</evidence>
<dbReference type="InterPro" id="IPR036852">
    <property type="entry name" value="Peptidase_S8/S53_dom_sf"/>
</dbReference>
<keyword evidence="2" id="KW-0645">Protease</keyword>
<keyword evidence="5" id="KW-0720">Serine protease</keyword>
<name>A0A9Q0HFZ6_9MAGN</name>
<dbReference type="SUPFAM" id="SSF52743">
    <property type="entry name" value="Subtilisin-like"/>
    <property type="match status" value="1"/>
</dbReference>
<organism evidence="8 9">
    <name type="scientific">Protea cynaroides</name>
    <dbReference type="NCBI Taxonomy" id="273540"/>
    <lineage>
        <taxon>Eukaryota</taxon>
        <taxon>Viridiplantae</taxon>
        <taxon>Streptophyta</taxon>
        <taxon>Embryophyta</taxon>
        <taxon>Tracheophyta</taxon>
        <taxon>Spermatophyta</taxon>
        <taxon>Magnoliopsida</taxon>
        <taxon>Proteales</taxon>
        <taxon>Proteaceae</taxon>
        <taxon>Protea</taxon>
    </lineage>
</organism>
<dbReference type="PROSITE" id="PS51892">
    <property type="entry name" value="SUBTILASE"/>
    <property type="match status" value="1"/>
</dbReference>
<sequence>MCNKKLIGARYFNKGLFSNDPNITISMNSIRDTDGHAVGNYVADASCFGYANGTARGMAPRLHVAIYKVIWNEGSYTSDYIAVIDQAISDGVDIISLCLSVRGTPLTSDPIFIATFSAMEKGIFVSASAGNRRPDVRTISNGTPWLLTVAAGTSLGHHCMPCNSEKERKKVRKKIVVCQDENDSLSYQVSYVRSAKVAGGIFITNSSNIRSYMKMSFPVAFVSPKDGQSVLDYIKGNSDSRASFEFRKTVLGTKPTPTVAIYMAITNCCPIVLKPDVMAPGSLVLASWVKTTPVLYDGSVRLFNNFHVISGTSMASPHAAGVAALLKAAHPKWSPAAIGSAMMTTAVSTFTNLHTNTDDYVRLLCPLNYTMDQIKMITRSSAYNCPKQTFDLNYPSFIAFF</sequence>
<comment type="caution">
    <text evidence="8">The sequence shown here is derived from an EMBL/GenBank/DDBJ whole genome shotgun (WGS) entry which is preliminary data.</text>
</comment>
<protein>
    <recommendedName>
        <fullName evidence="7">Peptidase S8/S53 domain-containing protein</fullName>
    </recommendedName>
</protein>
<dbReference type="GO" id="GO:0004252">
    <property type="term" value="F:serine-type endopeptidase activity"/>
    <property type="evidence" value="ECO:0007669"/>
    <property type="project" value="InterPro"/>
</dbReference>
<dbReference type="InterPro" id="IPR023828">
    <property type="entry name" value="Peptidase_S8_Ser-AS"/>
</dbReference>
<proteinExistence type="inferred from homology"/>
<dbReference type="Gene3D" id="2.60.40.2310">
    <property type="match status" value="1"/>
</dbReference>
<evidence type="ECO:0000256" key="2">
    <source>
        <dbReference type="ARBA" id="ARBA00022670"/>
    </source>
</evidence>
<accession>A0A9Q0HFZ6</accession>
<comment type="similarity">
    <text evidence="1 6">Belongs to the peptidase S8 family.</text>
</comment>
<dbReference type="CDD" id="cd02120">
    <property type="entry name" value="PA_subtilisin_like"/>
    <property type="match status" value="1"/>
</dbReference>
<gene>
    <name evidence="8" type="ORF">NE237_022783</name>
</gene>
<reference evidence="8" key="1">
    <citation type="journal article" date="2023" name="Plant J.">
        <title>The genome of the king protea, Protea cynaroides.</title>
        <authorList>
            <person name="Chang J."/>
            <person name="Duong T.A."/>
            <person name="Schoeman C."/>
            <person name="Ma X."/>
            <person name="Roodt D."/>
            <person name="Barker N."/>
            <person name="Li Z."/>
            <person name="Van de Peer Y."/>
            <person name="Mizrachi E."/>
        </authorList>
    </citation>
    <scope>NUCLEOTIDE SEQUENCE</scope>
    <source>
        <tissue evidence="8">Young leaves</tissue>
    </source>
</reference>
<dbReference type="OrthoDB" id="206201at2759"/>
<dbReference type="PROSITE" id="PS00138">
    <property type="entry name" value="SUBTILASE_SER"/>
    <property type="match status" value="1"/>
</dbReference>
<dbReference type="PANTHER" id="PTHR10795">
    <property type="entry name" value="PROPROTEIN CONVERTASE SUBTILISIN/KEXIN"/>
    <property type="match status" value="1"/>
</dbReference>
<evidence type="ECO:0000256" key="6">
    <source>
        <dbReference type="PROSITE-ProRule" id="PRU01240"/>
    </source>
</evidence>
<dbReference type="InterPro" id="IPR000209">
    <property type="entry name" value="Peptidase_S8/S53_dom"/>
</dbReference>